<feature type="domain" description="Glutamine amidotransferase" evidence="10">
    <location>
        <begin position="9"/>
        <end position="206"/>
    </location>
</feature>
<evidence type="ECO:0000256" key="1">
    <source>
        <dbReference type="ARBA" id="ARBA00001000"/>
    </source>
</evidence>
<evidence type="ECO:0000256" key="6">
    <source>
        <dbReference type="ARBA" id="ARBA00022909"/>
    </source>
</evidence>
<dbReference type="SUPFAM" id="SSF52317">
    <property type="entry name" value="Class I glutamine amidotransferase-like"/>
    <property type="match status" value="1"/>
</dbReference>
<evidence type="ECO:0000259" key="10">
    <source>
        <dbReference type="Pfam" id="PF00117"/>
    </source>
</evidence>
<dbReference type="EC" id="2.6.1.85" evidence="4"/>
<dbReference type="Proteomes" id="UP000000689">
    <property type="component" value="Chromosome 11"/>
</dbReference>
<dbReference type="Gene3D" id="3.60.120.10">
    <property type="entry name" value="Anthranilate synthase"/>
    <property type="match status" value="1"/>
</dbReference>
<dbReference type="PANTHER" id="PTHR11236">
    <property type="entry name" value="AMINOBENZOATE/ANTHRANILATE SYNTHASE"/>
    <property type="match status" value="1"/>
</dbReference>
<dbReference type="InterPro" id="IPR010117">
    <property type="entry name" value="PabB_fungal"/>
</dbReference>
<keyword evidence="5" id="KW-0808">Transferase</keyword>
<dbReference type="GO" id="GO:0046820">
    <property type="term" value="F:4-amino-4-deoxychorismate synthase activity"/>
    <property type="evidence" value="ECO:0007669"/>
    <property type="project" value="UniProtKB-EC"/>
</dbReference>
<evidence type="ECO:0000313" key="14">
    <source>
        <dbReference type="Proteomes" id="UP000000689"/>
    </source>
</evidence>
<dbReference type="UniPathway" id="UPA00077">
    <property type="reaction ID" value="UER00149"/>
</dbReference>
<dbReference type="RefSeq" id="XP_003672658.1">
    <property type="nucleotide sequence ID" value="XM_003672610.1"/>
</dbReference>
<dbReference type="InterPro" id="IPR006805">
    <property type="entry name" value="Anth_synth_I_N"/>
</dbReference>
<evidence type="ECO:0000313" key="13">
    <source>
        <dbReference type="EMBL" id="CCD27415.1"/>
    </source>
</evidence>
<dbReference type="Pfam" id="PF04715">
    <property type="entry name" value="Anth_synt_I_N"/>
    <property type="match status" value="1"/>
</dbReference>
<dbReference type="PRINTS" id="PR00097">
    <property type="entry name" value="ANTSNTHASEII"/>
</dbReference>
<evidence type="ECO:0000259" key="12">
    <source>
        <dbReference type="Pfam" id="PF04715"/>
    </source>
</evidence>
<evidence type="ECO:0000256" key="5">
    <source>
        <dbReference type="ARBA" id="ARBA00022679"/>
    </source>
</evidence>
<dbReference type="HOGENOM" id="CLU_006493_0_0_1"/>
<gene>
    <name evidence="13" type="primary">NDAI0K02240</name>
    <name evidence="13" type="ordered locus">NDAI_0K02240</name>
</gene>
<dbReference type="InterPro" id="IPR017926">
    <property type="entry name" value="GATASE"/>
</dbReference>
<keyword evidence="6" id="KW-0289">Folate biosynthesis</keyword>
<dbReference type="GO" id="GO:0000162">
    <property type="term" value="P:L-tryptophan biosynthetic process"/>
    <property type="evidence" value="ECO:0007669"/>
    <property type="project" value="TreeGrafter"/>
</dbReference>
<name>G0WI04_NAUDC</name>
<dbReference type="GO" id="GO:0046654">
    <property type="term" value="P:tetrahydrofolate biosynthetic process"/>
    <property type="evidence" value="ECO:0007669"/>
    <property type="project" value="UniProtKB-UniPathway"/>
</dbReference>
<evidence type="ECO:0000256" key="4">
    <source>
        <dbReference type="ARBA" id="ARBA00013139"/>
    </source>
</evidence>
<dbReference type="GeneID" id="11497860"/>
<dbReference type="NCBIfam" id="TIGR01823">
    <property type="entry name" value="PabB-fungal"/>
    <property type="match status" value="1"/>
</dbReference>
<dbReference type="MEROPS" id="C26.958"/>
<comment type="catalytic activity">
    <reaction evidence="1">
        <text>chorismate + L-glutamine = 4-amino-4-deoxychorismate + L-glutamate</text>
        <dbReference type="Rhea" id="RHEA:11672"/>
        <dbReference type="ChEBI" id="CHEBI:29748"/>
        <dbReference type="ChEBI" id="CHEBI:29985"/>
        <dbReference type="ChEBI" id="CHEBI:58359"/>
        <dbReference type="ChEBI" id="CHEBI:58406"/>
        <dbReference type="EC" id="2.6.1.85"/>
    </reaction>
</comment>
<organism evidence="13 14">
    <name type="scientific">Naumovozyma dairenensis (strain ATCC 10597 / BCRC 20456 / CBS 421 / NBRC 0211 / NRRL Y-12639)</name>
    <name type="common">Saccharomyces dairenensis</name>
    <dbReference type="NCBI Taxonomy" id="1071378"/>
    <lineage>
        <taxon>Eukaryota</taxon>
        <taxon>Fungi</taxon>
        <taxon>Dikarya</taxon>
        <taxon>Ascomycota</taxon>
        <taxon>Saccharomycotina</taxon>
        <taxon>Saccharomycetes</taxon>
        <taxon>Saccharomycetales</taxon>
        <taxon>Saccharomycetaceae</taxon>
        <taxon>Naumovozyma</taxon>
    </lineage>
</organism>
<evidence type="ECO:0000256" key="3">
    <source>
        <dbReference type="ARBA" id="ARBA00005970"/>
    </source>
</evidence>
<comment type="pathway">
    <text evidence="2">Cofactor biosynthesis; tetrahydrofolate biosynthesis; 4-aminobenzoate from chorismate: step 1/2.</text>
</comment>
<evidence type="ECO:0000256" key="9">
    <source>
        <dbReference type="ARBA" id="ARBA00031904"/>
    </source>
</evidence>
<dbReference type="CDD" id="cd01743">
    <property type="entry name" value="GATase1_Anthranilate_Synthase"/>
    <property type="match status" value="1"/>
</dbReference>
<keyword evidence="14" id="KW-1185">Reference proteome</keyword>
<evidence type="ECO:0000259" key="11">
    <source>
        <dbReference type="Pfam" id="PF00425"/>
    </source>
</evidence>
<evidence type="ECO:0000256" key="2">
    <source>
        <dbReference type="ARBA" id="ARBA00005009"/>
    </source>
</evidence>
<dbReference type="InterPro" id="IPR015890">
    <property type="entry name" value="Chorismate_C"/>
</dbReference>
<accession>G0WI04</accession>
<protein>
    <recommendedName>
        <fullName evidence="4">aminodeoxychorismate synthase</fullName>
        <ecNumber evidence="4">2.6.1.85</ecNumber>
    </recommendedName>
    <alternativeName>
        <fullName evidence="8">Para-aminobenzoate synthase</fullName>
    </alternativeName>
    <alternativeName>
        <fullName evidence="9">p-aminobenzoic acid synthase</fullName>
    </alternativeName>
</protein>
<dbReference type="PRINTS" id="PR00096">
    <property type="entry name" value="GATASE"/>
</dbReference>
<comment type="similarity">
    <text evidence="3">In the C-terminal section; belongs to the anthranilate synthase component I family.</text>
</comment>
<dbReference type="GO" id="GO:0046656">
    <property type="term" value="P:folic acid biosynthetic process"/>
    <property type="evidence" value="ECO:0007669"/>
    <property type="project" value="UniProtKB-KW"/>
</dbReference>
<proteinExistence type="inferred from homology"/>
<dbReference type="InterPro" id="IPR006221">
    <property type="entry name" value="TrpG/PapA_dom"/>
</dbReference>
<dbReference type="Gene3D" id="3.40.50.880">
    <property type="match status" value="1"/>
</dbReference>
<dbReference type="PRINTS" id="PR00099">
    <property type="entry name" value="CPSGATASE"/>
</dbReference>
<dbReference type="GO" id="GO:0008153">
    <property type="term" value="P:4-aminobenzoate biosynthetic process"/>
    <property type="evidence" value="ECO:0007669"/>
    <property type="project" value="EnsemblFungi"/>
</dbReference>
<dbReference type="Pfam" id="PF00117">
    <property type="entry name" value="GATase"/>
    <property type="match status" value="1"/>
</dbReference>
<dbReference type="SUPFAM" id="SSF56322">
    <property type="entry name" value="ADC synthase"/>
    <property type="match status" value="1"/>
</dbReference>
<dbReference type="EMBL" id="HE580277">
    <property type="protein sequence ID" value="CCD27415.1"/>
    <property type="molecule type" value="Genomic_DNA"/>
</dbReference>
<dbReference type="eggNOG" id="KOG1224">
    <property type="taxonomic scope" value="Eukaryota"/>
</dbReference>
<dbReference type="PROSITE" id="PS51273">
    <property type="entry name" value="GATASE_TYPE_1"/>
    <property type="match status" value="1"/>
</dbReference>
<evidence type="ECO:0000256" key="8">
    <source>
        <dbReference type="ARBA" id="ARBA00031329"/>
    </source>
</evidence>
<dbReference type="AlphaFoldDB" id="G0WI04"/>
<dbReference type="GO" id="GO:0005737">
    <property type="term" value="C:cytoplasm"/>
    <property type="evidence" value="ECO:0007669"/>
    <property type="project" value="TreeGrafter"/>
</dbReference>
<feature type="domain" description="Chorismate-utilising enzyme C-terminal" evidence="11">
    <location>
        <begin position="497"/>
        <end position="768"/>
    </location>
</feature>
<dbReference type="PANTHER" id="PTHR11236:SF18">
    <property type="entry name" value="AMINODEOXYCHORISMATE SYNTHASE"/>
    <property type="match status" value="1"/>
</dbReference>
<dbReference type="InterPro" id="IPR029062">
    <property type="entry name" value="Class_I_gatase-like"/>
</dbReference>
<keyword evidence="7" id="KW-0315">Glutamine amidotransferase</keyword>
<dbReference type="InterPro" id="IPR005801">
    <property type="entry name" value="ADC_synthase"/>
</dbReference>
<feature type="domain" description="Anthranilate synthase component I N-terminal" evidence="12">
    <location>
        <begin position="288"/>
        <end position="448"/>
    </location>
</feature>
<dbReference type="NCBIfam" id="TIGR00566">
    <property type="entry name" value="trpG_papA"/>
    <property type="match status" value="1"/>
</dbReference>
<dbReference type="KEGG" id="ndi:NDAI_0K02240"/>
<dbReference type="STRING" id="1071378.G0WI04"/>
<dbReference type="InterPro" id="IPR019999">
    <property type="entry name" value="Anth_synth_I-like"/>
</dbReference>
<evidence type="ECO:0000256" key="7">
    <source>
        <dbReference type="ARBA" id="ARBA00022962"/>
    </source>
</evidence>
<dbReference type="OMA" id="DWSVNIR"/>
<reference evidence="13 14" key="1">
    <citation type="journal article" date="2011" name="Proc. Natl. Acad. Sci. U.S.A.">
        <title>Evolutionary erosion of yeast sex chromosomes by mating-type switching accidents.</title>
        <authorList>
            <person name="Gordon J.L."/>
            <person name="Armisen D."/>
            <person name="Proux-Wera E."/>
            <person name="Oheigeartaigh S.S."/>
            <person name="Byrne K.P."/>
            <person name="Wolfe K.H."/>
        </authorList>
    </citation>
    <scope>NUCLEOTIDE SEQUENCE [LARGE SCALE GENOMIC DNA]</scope>
    <source>
        <strain evidence="14">ATCC 10597 / BCRC 20456 / CBS 421 / NBRC 0211 / NRRL Y-12639</strain>
    </source>
</reference>
<dbReference type="Pfam" id="PF00425">
    <property type="entry name" value="Chorismate_bind"/>
    <property type="match status" value="1"/>
</dbReference>
<sequence>MRETLHVLFIDSYDSFTYNLVRLIEQQNIGDNTSIKIITIHNDTITTKQELIQYAKIFDAIVVGPGPGNPINGTNDIGVISSLFCDELQDVPILGVCLGFQALCFYHGAKIEELKTIKHGQVYPITIKSDNDELFKGIPSHFKSTRYHSLHVTNITPQIVPLATTTDENGELLMAARIKDKPWYGVQYHPESCSSEFGEFLISNFLSLAIKNNKTLGRTNWRNESKWASQSNPELASKSMFKALEKKIDRSTIYDKKSIIQSKEEEEEDLITMNQYNVTKDPQFTFKLCDKIRDHKFIMASSSVSKNRGEWSIIALPNENSKVFTHYNDLNKTTIHKWQDKYVTSKIMQERLHQELKNEKVQGIDVISEDKSQFWTTIGEFMKSHLIPTARMDLPFIGGLVGILGYEMGSFVKNNKCDETVDLTLKPDAKLVFIENTILINHETGELYTISLKDNFPHNITALLDKEHSLDEVQNTILPWERELPKDINYEIMMPEKKDYTTAFNKCQEYMHKGDSYEICLTTQTKVIPSEWISPWRIFQTLIQRNPAPFSNFFQFQDIIDDKNPVVLLSTSPERFLKWNKDTCELRPIKGTVKKTEDMTLEKATSILKTPKEFGENLMILDLIRNDLYELLPDVRVEEFMSVEEYATVYQLVSVIKAYGLNESKYSGIDILKHSLPPGSMTGAPKKITVELLQEDIEKGLNKDIYSSNRGIYSGISGYWSVNGNGDWSVNIRCMYSYNNGKTWQLGAGGAITVLSTLEGELEEMYTKLETGLQIFT</sequence>
<dbReference type="OrthoDB" id="64220at2759"/>